<evidence type="ECO:0000313" key="1">
    <source>
        <dbReference type="EMBL" id="TBH20064.1"/>
    </source>
</evidence>
<proteinExistence type="predicted"/>
<gene>
    <name evidence="1" type="ORF">ETP66_07925</name>
</gene>
<comment type="caution">
    <text evidence="1">The sequence shown here is derived from an EMBL/GenBank/DDBJ whole genome shotgun (WGS) entry which is preliminary data.</text>
</comment>
<organism evidence="1 2">
    <name type="scientific">Thermus thermamylovorans</name>
    <dbReference type="NCBI Taxonomy" id="2509362"/>
    <lineage>
        <taxon>Bacteria</taxon>
        <taxon>Thermotogati</taxon>
        <taxon>Deinococcota</taxon>
        <taxon>Deinococci</taxon>
        <taxon>Thermales</taxon>
        <taxon>Thermaceae</taxon>
        <taxon>Thermus</taxon>
    </lineage>
</organism>
<dbReference type="OrthoDB" id="32732at2"/>
<dbReference type="EMBL" id="SIJL01000009">
    <property type="protein sequence ID" value="TBH20064.1"/>
    <property type="molecule type" value="Genomic_DNA"/>
</dbReference>
<sequence length="131" mass="14141">MIRLRAPLPPYLLWTPEGAKVYLPDLKGRILILVRNPVLAQALAERQEELRELAAQAYLLAQAPAASPLPVLLDPGGQLLAALPKEGVLVADAYLEVYHLGPVADAEEVLAWVGFVAAQCPECVLPEAAWT</sequence>
<evidence type="ECO:0000313" key="2">
    <source>
        <dbReference type="Proteomes" id="UP000292858"/>
    </source>
</evidence>
<keyword evidence="2" id="KW-1185">Reference proteome</keyword>
<name>A0A4Q9B3F0_9DEIN</name>
<dbReference type="Proteomes" id="UP000292858">
    <property type="component" value="Unassembled WGS sequence"/>
</dbReference>
<dbReference type="RefSeq" id="WP_130842099.1">
    <property type="nucleotide sequence ID" value="NZ_SIJL01000009.1"/>
</dbReference>
<reference evidence="1 2" key="1">
    <citation type="submission" date="2019-02" db="EMBL/GenBank/DDBJ databases">
        <title>Thermus sp. a novel from hot spring.</title>
        <authorList>
            <person name="Zhao Z."/>
        </authorList>
    </citation>
    <scope>NUCLEOTIDE SEQUENCE [LARGE SCALE GENOMIC DNA]</scope>
    <source>
        <strain evidence="1 2">CFH 72773T</strain>
    </source>
</reference>
<accession>A0A4Q9B3F0</accession>
<dbReference type="AlphaFoldDB" id="A0A4Q9B3F0"/>
<protein>
    <submittedName>
        <fullName evidence="1">Uncharacterized protein</fullName>
    </submittedName>
</protein>